<feature type="domain" description="PUL" evidence="5">
    <location>
        <begin position="364"/>
        <end position="671"/>
    </location>
</feature>
<dbReference type="GO" id="GO:0070646">
    <property type="term" value="P:protein modification by small protein removal"/>
    <property type="evidence" value="ECO:0007669"/>
    <property type="project" value="TreeGrafter"/>
</dbReference>
<keyword evidence="8" id="KW-1185">Reference proteome</keyword>
<evidence type="ECO:0000256" key="1">
    <source>
        <dbReference type="ARBA" id="ARBA00008140"/>
    </source>
</evidence>
<dbReference type="Pfam" id="PF00085">
    <property type="entry name" value="Thioredoxin"/>
    <property type="match status" value="1"/>
</dbReference>
<dbReference type="PROSITE" id="PS51858">
    <property type="entry name" value="PPPDE"/>
    <property type="match status" value="1"/>
</dbReference>
<dbReference type="InterPro" id="IPR042266">
    <property type="entry name" value="PPPDE_sf"/>
</dbReference>
<dbReference type="InterPro" id="IPR016024">
    <property type="entry name" value="ARM-type_fold"/>
</dbReference>
<dbReference type="GO" id="GO:0006508">
    <property type="term" value="P:proteolysis"/>
    <property type="evidence" value="ECO:0007669"/>
    <property type="project" value="UniProtKB-KW"/>
</dbReference>
<dbReference type="AlphaFoldDB" id="A0AAD5VZI8"/>
<dbReference type="PANTHER" id="PTHR12378:SF7">
    <property type="entry name" value="DESUMOYLATING ISOPEPTIDASE 1"/>
    <property type="match status" value="1"/>
</dbReference>
<evidence type="ECO:0000259" key="6">
    <source>
        <dbReference type="PROSITE" id="PS51858"/>
    </source>
</evidence>
<dbReference type="Gene3D" id="1.25.10.10">
    <property type="entry name" value="Leucine-rich Repeat Variant"/>
    <property type="match status" value="1"/>
</dbReference>
<dbReference type="EMBL" id="JANIEX010000067">
    <property type="protein sequence ID" value="KAJ3574479.1"/>
    <property type="molecule type" value="Genomic_DNA"/>
</dbReference>
<comment type="caution">
    <text evidence="7">The sequence shown here is derived from an EMBL/GenBank/DDBJ whole genome shotgun (WGS) entry which is preliminary data.</text>
</comment>
<dbReference type="InterPro" id="IPR036249">
    <property type="entry name" value="Thioredoxin-like_sf"/>
</dbReference>
<dbReference type="InterPro" id="IPR011989">
    <property type="entry name" value="ARM-like"/>
</dbReference>
<organism evidence="7 8">
    <name type="scientific">Leucocoprinus birnbaumii</name>
    <dbReference type="NCBI Taxonomy" id="56174"/>
    <lineage>
        <taxon>Eukaryota</taxon>
        <taxon>Fungi</taxon>
        <taxon>Dikarya</taxon>
        <taxon>Basidiomycota</taxon>
        <taxon>Agaricomycotina</taxon>
        <taxon>Agaricomycetes</taxon>
        <taxon>Agaricomycetidae</taxon>
        <taxon>Agaricales</taxon>
        <taxon>Agaricineae</taxon>
        <taxon>Agaricaceae</taxon>
        <taxon>Leucocoprinus</taxon>
    </lineage>
</organism>
<reference evidence="7" key="1">
    <citation type="submission" date="2022-07" db="EMBL/GenBank/DDBJ databases">
        <title>Genome Sequence of Leucocoprinus birnbaumii.</title>
        <authorList>
            <person name="Buettner E."/>
        </authorList>
    </citation>
    <scope>NUCLEOTIDE SEQUENCE</scope>
    <source>
        <strain evidence="7">VT141</strain>
    </source>
</reference>
<keyword evidence="3" id="KW-0378">Hydrolase</keyword>
<gene>
    <name evidence="7" type="ORF">NP233_g1745</name>
</gene>
<dbReference type="CDD" id="cd02947">
    <property type="entry name" value="TRX_family"/>
    <property type="match status" value="1"/>
</dbReference>
<dbReference type="PROSITE" id="PS51396">
    <property type="entry name" value="PUL"/>
    <property type="match status" value="1"/>
</dbReference>
<evidence type="ECO:0000256" key="3">
    <source>
        <dbReference type="ARBA" id="ARBA00022801"/>
    </source>
</evidence>
<dbReference type="SUPFAM" id="SSF52833">
    <property type="entry name" value="Thioredoxin-like"/>
    <property type="match status" value="1"/>
</dbReference>
<proteinExistence type="inferred from homology"/>
<protein>
    <submittedName>
        <fullName evidence="7">Uncharacterized protein</fullName>
    </submittedName>
</protein>
<dbReference type="InterPro" id="IPR013766">
    <property type="entry name" value="Thioredoxin_domain"/>
</dbReference>
<evidence type="ECO:0000259" key="4">
    <source>
        <dbReference type="PROSITE" id="PS51352"/>
    </source>
</evidence>
<evidence type="ECO:0000313" key="8">
    <source>
        <dbReference type="Proteomes" id="UP001213000"/>
    </source>
</evidence>
<dbReference type="Pfam" id="PF05903">
    <property type="entry name" value="Peptidase_C97"/>
    <property type="match status" value="1"/>
</dbReference>
<feature type="domain" description="Thioredoxin" evidence="4">
    <location>
        <begin position="187"/>
        <end position="323"/>
    </location>
</feature>
<evidence type="ECO:0000256" key="2">
    <source>
        <dbReference type="ARBA" id="ARBA00022670"/>
    </source>
</evidence>
<accession>A0AAD5VZI8</accession>
<comment type="similarity">
    <text evidence="1">Belongs to the DeSI family.</text>
</comment>
<dbReference type="SMART" id="SM01179">
    <property type="entry name" value="DUF862"/>
    <property type="match status" value="1"/>
</dbReference>
<dbReference type="GO" id="GO:0008233">
    <property type="term" value="F:peptidase activity"/>
    <property type="evidence" value="ECO:0007669"/>
    <property type="project" value="UniProtKB-KW"/>
</dbReference>
<dbReference type="Pfam" id="PF08324">
    <property type="entry name" value="PUL"/>
    <property type="match status" value="1"/>
</dbReference>
<dbReference type="Proteomes" id="UP001213000">
    <property type="component" value="Unassembled WGS sequence"/>
</dbReference>
<evidence type="ECO:0000313" key="7">
    <source>
        <dbReference type="EMBL" id="KAJ3574479.1"/>
    </source>
</evidence>
<evidence type="ECO:0000259" key="5">
    <source>
        <dbReference type="PROSITE" id="PS51396"/>
    </source>
</evidence>
<feature type="domain" description="PPPDE" evidence="6">
    <location>
        <begin position="3"/>
        <end position="154"/>
    </location>
</feature>
<dbReference type="Gene3D" id="3.90.1720.30">
    <property type="entry name" value="PPPDE domains"/>
    <property type="match status" value="1"/>
</dbReference>
<dbReference type="PANTHER" id="PTHR12378">
    <property type="entry name" value="DESUMOYLATING ISOPEPTIDASE"/>
    <property type="match status" value="1"/>
</dbReference>
<dbReference type="SUPFAM" id="SSF48371">
    <property type="entry name" value="ARM repeat"/>
    <property type="match status" value="1"/>
</dbReference>
<dbReference type="PROSITE" id="PS51352">
    <property type="entry name" value="THIOREDOXIN_2"/>
    <property type="match status" value="1"/>
</dbReference>
<dbReference type="InterPro" id="IPR008580">
    <property type="entry name" value="PPPDE_dom"/>
</dbReference>
<name>A0AAD5VZI8_9AGAR</name>
<dbReference type="Gene3D" id="3.40.30.10">
    <property type="entry name" value="Glutaredoxin"/>
    <property type="match status" value="1"/>
</dbReference>
<keyword evidence="2" id="KW-0645">Protease</keyword>
<dbReference type="InterPro" id="IPR013535">
    <property type="entry name" value="PUL_dom"/>
</dbReference>
<sequence>MSATVKLYVYDLSNGMARSLSRQLTGRQIDGIWHTSVVVFGKEIFYGQGINITGPGQSHHGQPLQVIDMGETGIDEETFQEYLDSMREHYTADKVGHKQFEAKSAGSLYNFNCNSFTSDVVGFLTGGSIPDFIKDLPSDFLSTPFGAALRPTIDAMFRRPVAGQAPAVPTQQVSDSQLGASLLQSVSEQAQVQPSASTSTSHPLGTSSITAPVHVVTNPASFNSFLKTHRAAAAFFTSQTCPPCRVIEPVFEQLAEQKGPHDGRQGVACAKIDIDVGLGQNLAAQWNIRSTPTFYFFLDGEKKAELKGANAAELKTQIDLLIYEAYPPHPHTRIDLPIIQKMSLSPILFSQAPAVETMVSKLMSSLENASWPASANPTPDQIKSTISSSFAPYLKARFSTSKSALNGTATSTPKISSTPATLNSWASATNVILAVLPADVLFPLIDMWRLSFLDPSTGSWASAPSTSPCGGPISAITSRALEVLQQSESSKGTRNFILTTLRLLCNTFSSAGLTRRIFTDATIRPTLTAVLVQSLLHEDTSVRTAASSMTFNVAAWLQSGRVEAIKSGKGIQGDAIGEDEEWELEFVSAIVEALNRETSNEEVVHRLTAALAFFLRLSPWYDDQLKPLLDVLQVRNTLESKLGQGDDHGWEGEGGVSKKEVRHLITEVAEKLSHTLPLTMYSELRPTQSSGAWALPNEIVLEIAQLASAHSQSDYRTWLLLSRDWYRAVRLVCLRNVPVHLFSTNAVETFLQLLETYPNIASFVHHLWITSSTKAELSIARACTNLITLACQSPILTSIASMPTFKHTSLRELTVMTIWSPWEHVMLAPHANQLCSQITHLRHFEGLPPDFPSNELTSLKHLSFASFIYRDFIAKHVSRLGDMKTLETIVATTSWQKGSLTSQELAKGLQGIDKRLRVVHCDRGFSELGAWVDRTRLGKCLWSVARPDDIVTVGPPKDKVDLPCPAPHN</sequence>